<organism evidence="1 2">
    <name type="scientific">Kangiella geojedonensis</name>
    <dbReference type="NCBI Taxonomy" id="914150"/>
    <lineage>
        <taxon>Bacteria</taxon>
        <taxon>Pseudomonadati</taxon>
        <taxon>Pseudomonadota</taxon>
        <taxon>Gammaproteobacteria</taxon>
        <taxon>Kangiellales</taxon>
        <taxon>Kangiellaceae</taxon>
        <taxon>Kangiella</taxon>
    </lineage>
</organism>
<dbReference type="AlphaFoldDB" id="A0A0F6TR11"/>
<dbReference type="SUPFAM" id="SSF52833">
    <property type="entry name" value="Thioredoxin-like"/>
    <property type="match status" value="1"/>
</dbReference>
<dbReference type="InterPro" id="IPR036249">
    <property type="entry name" value="Thioredoxin-like_sf"/>
</dbReference>
<accession>A0A0F6TR11</accession>
<dbReference type="Proteomes" id="UP000034071">
    <property type="component" value="Chromosome"/>
</dbReference>
<evidence type="ECO:0000313" key="1">
    <source>
        <dbReference type="EMBL" id="AKE52160.1"/>
    </source>
</evidence>
<dbReference type="Pfam" id="PF13743">
    <property type="entry name" value="Thioredoxin_5"/>
    <property type="match status" value="1"/>
</dbReference>
<sequence length="211" mass="24875">MTVKLFYFHDPMCSWCWGFAPTWERLQARLTQELEYSLNIEYILGGLAPDSDLPMPQEMQETLQSYWRHIETLLGTQFNYDFWTKCQPRRSTYPACRAVLAASQQNHEKHMIRAIQEAYYLRAMNPSDTSTLEQLARELELNTEQFARDLRSPETEQLLKQQIEQYRNLSANGFPSLVLAFDSELIPIAIDYQRDETMFAMIKDTLKEKLK</sequence>
<gene>
    <name evidence="1" type="ORF">TQ33_1200</name>
</gene>
<evidence type="ECO:0000313" key="2">
    <source>
        <dbReference type="Proteomes" id="UP000034071"/>
    </source>
</evidence>
<dbReference type="PANTHER" id="PTHR13887:SF54">
    <property type="entry name" value="DSBA FAMILY PROTEIN"/>
    <property type="match status" value="1"/>
</dbReference>
<name>A0A0F6TR11_9GAMM</name>
<dbReference type="HOGENOM" id="CLU_097497_2_0_6"/>
<dbReference type="PATRIC" id="fig|914150.5.peg.1217"/>
<dbReference type="OrthoDB" id="9813770at2"/>
<dbReference type="CDD" id="cd03025">
    <property type="entry name" value="DsbA_FrnE_like"/>
    <property type="match status" value="1"/>
</dbReference>
<dbReference type="PANTHER" id="PTHR13887">
    <property type="entry name" value="GLUTATHIONE S-TRANSFERASE KAPPA"/>
    <property type="match status" value="1"/>
</dbReference>
<dbReference type="EMBL" id="CP010975">
    <property type="protein sequence ID" value="AKE52160.1"/>
    <property type="molecule type" value="Genomic_DNA"/>
</dbReference>
<dbReference type="STRING" id="914150.TQ33_1200"/>
<proteinExistence type="predicted"/>
<protein>
    <submittedName>
        <fullName evidence="1">Thioredoxin</fullName>
    </submittedName>
</protein>
<dbReference type="RefSeq" id="WP_046561260.1">
    <property type="nucleotide sequence ID" value="NZ_CP010975.1"/>
</dbReference>
<keyword evidence="2" id="KW-1185">Reference proteome</keyword>
<dbReference type="Gene3D" id="1.10.472.60">
    <property type="entry name" value="putative protein disulfide isomerase domain"/>
    <property type="match status" value="1"/>
</dbReference>
<dbReference type="KEGG" id="kge:TQ33_1200"/>
<reference evidence="1 2" key="1">
    <citation type="submission" date="2015-02" db="EMBL/GenBank/DDBJ databases">
        <title>Complete genome sequence of Kangiella geojedonensis strain YCS-5T.</title>
        <authorList>
            <person name="Kim K.M."/>
        </authorList>
    </citation>
    <scope>NUCLEOTIDE SEQUENCE [LARGE SCALE GENOMIC DNA]</scope>
    <source>
        <strain evidence="1 2">YCS-5</strain>
    </source>
</reference>
<dbReference type="Gene3D" id="3.40.30.10">
    <property type="entry name" value="Glutaredoxin"/>
    <property type="match status" value="1"/>
</dbReference>